<dbReference type="InterPro" id="IPR050596">
    <property type="entry name" value="AspAT/PAT-like"/>
</dbReference>
<dbReference type="PANTHER" id="PTHR46383">
    <property type="entry name" value="ASPARTATE AMINOTRANSFERASE"/>
    <property type="match status" value="1"/>
</dbReference>
<dbReference type="CDD" id="cd00609">
    <property type="entry name" value="AAT_like"/>
    <property type="match status" value="1"/>
</dbReference>
<evidence type="ECO:0000256" key="3">
    <source>
        <dbReference type="ARBA" id="ARBA00022576"/>
    </source>
</evidence>
<dbReference type="GO" id="GO:0030170">
    <property type="term" value="F:pyridoxal phosphate binding"/>
    <property type="evidence" value="ECO:0007669"/>
    <property type="project" value="InterPro"/>
</dbReference>
<accession>A7VXI4</accession>
<keyword evidence="5" id="KW-0663">Pyridoxal phosphate</keyword>
<dbReference type="GO" id="GO:0006520">
    <property type="term" value="P:amino acid metabolic process"/>
    <property type="evidence" value="ECO:0007669"/>
    <property type="project" value="InterPro"/>
</dbReference>
<proteinExistence type="inferred from homology"/>
<feature type="domain" description="Aminotransferase class I/classII large" evidence="7">
    <location>
        <begin position="34"/>
        <end position="383"/>
    </location>
</feature>
<protein>
    <recommendedName>
        <fullName evidence="6">Aminotransferase</fullName>
        <ecNumber evidence="6">2.6.1.-</ecNumber>
    </recommendedName>
</protein>
<evidence type="ECO:0000259" key="7">
    <source>
        <dbReference type="Pfam" id="PF00155"/>
    </source>
</evidence>
<dbReference type="InterPro" id="IPR015421">
    <property type="entry name" value="PyrdxlP-dep_Trfase_major"/>
</dbReference>
<dbReference type="InterPro" id="IPR004839">
    <property type="entry name" value="Aminotransferase_I/II_large"/>
</dbReference>
<dbReference type="GO" id="GO:0008483">
    <property type="term" value="F:transaminase activity"/>
    <property type="evidence" value="ECO:0007669"/>
    <property type="project" value="UniProtKB-KW"/>
</dbReference>
<dbReference type="Proteomes" id="UP000003490">
    <property type="component" value="Unassembled WGS sequence"/>
</dbReference>
<organism evidence="8 9">
    <name type="scientific">[Clostridium] leptum DSM 753</name>
    <dbReference type="NCBI Taxonomy" id="428125"/>
    <lineage>
        <taxon>Bacteria</taxon>
        <taxon>Bacillati</taxon>
        <taxon>Bacillota</taxon>
        <taxon>Clostridia</taxon>
        <taxon>Eubacteriales</taxon>
        <taxon>Oscillospiraceae</taxon>
        <taxon>Oscillospiraceae incertae sedis</taxon>
    </lineage>
</organism>
<dbReference type="Gene3D" id="3.90.1150.10">
    <property type="entry name" value="Aspartate Aminotransferase, domain 1"/>
    <property type="match status" value="1"/>
</dbReference>
<evidence type="ECO:0000256" key="5">
    <source>
        <dbReference type="ARBA" id="ARBA00022898"/>
    </source>
</evidence>
<dbReference type="SUPFAM" id="SSF53383">
    <property type="entry name" value="PLP-dependent transferases"/>
    <property type="match status" value="1"/>
</dbReference>
<evidence type="ECO:0000256" key="4">
    <source>
        <dbReference type="ARBA" id="ARBA00022679"/>
    </source>
</evidence>
<sequence length="398" mass="45076">MAVIDYQQFMNDRIQKVKPSGIRRFFDIANEMDHVISLSIGEPDFSTPWHVRQAGIESLEKGRTWYTPNRGFAELRQEICNYFQRRFHVSYDASSDVLVTVGGSEAIDLAIRTIIAPGDEVLIPQPCFVCYEPMVQMAQGVPVIIETKEENSFRLTPEELLSHISPKTKMLILPYPNNPTGGVMRRQDLEKVAEIVRERNLFVLSDEIYGELTYGGEPHVSFAEVQDMKERTVVISGFSKAYAMTGWRLGYALGPSPIIGQMTKLHQYAIMSAPTTAQYAAIEALKNGDEDIEYMRRQYDMRRRLLVDGLREMGLSCFEPEGAFYVFPCIKSTGLSSEEFCERLIYSERVAVVPGTAFGECGEGFIRVSYSYSLKHLTEALGRMKRFVASLRNEGGEK</sequence>
<gene>
    <name evidence="8" type="ORF">CLOLEP_03309</name>
</gene>
<comment type="caution">
    <text evidence="8">The sequence shown here is derived from an EMBL/GenBank/DDBJ whole genome shotgun (WGS) entry which is preliminary data.</text>
</comment>
<evidence type="ECO:0000313" key="9">
    <source>
        <dbReference type="Proteomes" id="UP000003490"/>
    </source>
</evidence>
<dbReference type="AlphaFoldDB" id="A7VXI4"/>
<dbReference type="InterPro" id="IPR004838">
    <property type="entry name" value="NHTrfase_class1_PyrdxlP-BS"/>
</dbReference>
<dbReference type="Pfam" id="PF00155">
    <property type="entry name" value="Aminotran_1_2"/>
    <property type="match status" value="1"/>
</dbReference>
<name>A7VXI4_9FIRM</name>
<evidence type="ECO:0000313" key="8">
    <source>
        <dbReference type="EMBL" id="EDO60481.1"/>
    </source>
</evidence>
<comment type="cofactor">
    <cofactor evidence="1 6">
        <name>pyridoxal 5'-phosphate</name>
        <dbReference type="ChEBI" id="CHEBI:597326"/>
    </cofactor>
</comment>
<dbReference type="InterPro" id="IPR015424">
    <property type="entry name" value="PyrdxlP-dep_Trfase"/>
</dbReference>
<keyword evidence="3 6" id="KW-0032">Aminotransferase</keyword>
<dbReference type="EMBL" id="ABCB02000020">
    <property type="protein sequence ID" value="EDO60481.1"/>
    <property type="molecule type" value="Genomic_DNA"/>
</dbReference>
<evidence type="ECO:0000256" key="2">
    <source>
        <dbReference type="ARBA" id="ARBA00007441"/>
    </source>
</evidence>
<dbReference type="PROSITE" id="PS00105">
    <property type="entry name" value="AA_TRANSFER_CLASS_1"/>
    <property type="match status" value="1"/>
</dbReference>
<reference evidence="8 9" key="2">
    <citation type="submission" date="2007-08" db="EMBL/GenBank/DDBJ databases">
        <authorList>
            <person name="Fulton L."/>
            <person name="Clifton S."/>
            <person name="Fulton B."/>
            <person name="Xu J."/>
            <person name="Minx P."/>
            <person name="Pepin K.H."/>
            <person name="Johnson M."/>
            <person name="Thiruvilangam P."/>
            <person name="Bhonagiri V."/>
            <person name="Nash W.E."/>
            <person name="Wang C."/>
            <person name="Mardis E.R."/>
            <person name="Wilson R.K."/>
        </authorList>
    </citation>
    <scope>NUCLEOTIDE SEQUENCE [LARGE SCALE GENOMIC DNA]</scope>
    <source>
        <strain evidence="8 9">DSM 753</strain>
    </source>
</reference>
<reference evidence="8 9" key="1">
    <citation type="submission" date="2007-08" db="EMBL/GenBank/DDBJ databases">
        <title>Draft genome sequence of Clostridium leptum (DSM 753).</title>
        <authorList>
            <person name="Sudarsanam P."/>
            <person name="Ley R."/>
            <person name="Guruge J."/>
            <person name="Turnbaugh P.J."/>
            <person name="Mahowald M."/>
            <person name="Liep D."/>
            <person name="Gordon J."/>
        </authorList>
    </citation>
    <scope>NUCLEOTIDE SEQUENCE [LARGE SCALE GENOMIC DNA]</scope>
    <source>
        <strain evidence="8 9">DSM 753</strain>
    </source>
</reference>
<dbReference type="Gene3D" id="3.40.640.10">
    <property type="entry name" value="Type I PLP-dependent aspartate aminotransferase-like (Major domain)"/>
    <property type="match status" value="1"/>
</dbReference>
<keyword evidence="4 6" id="KW-0808">Transferase</keyword>
<dbReference type="HOGENOM" id="CLU_017584_4_3_9"/>
<evidence type="ECO:0000256" key="6">
    <source>
        <dbReference type="RuleBase" id="RU000481"/>
    </source>
</evidence>
<comment type="similarity">
    <text evidence="2 6">Belongs to the class-I pyridoxal-phosphate-dependent aminotransferase family.</text>
</comment>
<dbReference type="FunFam" id="3.40.640.10:FF:000033">
    <property type="entry name" value="Aspartate aminotransferase"/>
    <property type="match status" value="1"/>
</dbReference>
<dbReference type="InterPro" id="IPR015422">
    <property type="entry name" value="PyrdxlP-dep_Trfase_small"/>
</dbReference>
<dbReference type="PANTHER" id="PTHR46383:SF3">
    <property type="entry name" value="ASPARTATE AMINOTRANSFERASE-RELATED"/>
    <property type="match status" value="1"/>
</dbReference>
<evidence type="ECO:0000256" key="1">
    <source>
        <dbReference type="ARBA" id="ARBA00001933"/>
    </source>
</evidence>
<dbReference type="eggNOG" id="COG0436">
    <property type="taxonomic scope" value="Bacteria"/>
</dbReference>
<dbReference type="EC" id="2.6.1.-" evidence="6"/>